<gene>
    <name evidence="3" type="ORF">EFK50_21195</name>
</gene>
<dbReference type="AlphaFoldDB" id="A0A3N0CCN1"/>
<keyword evidence="4" id="KW-1185">Reference proteome</keyword>
<dbReference type="SUPFAM" id="SSF56059">
    <property type="entry name" value="Glutathione synthetase ATP-binding domain-like"/>
    <property type="match status" value="1"/>
</dbReference>
<dbReference type="EMBL" id="RJSE01000009">
    <property type="protein sequence ID" value="RNL60806.1"/>
    <property type="molecule type" value="Genomic_DNA"/>
</dbReference>
<protein>
    <submittedName>
        <fullName evidence="3">CoA-binding protein</fullName>
    </submittedName>
</protein>
<dbReference type="GO" id="GO:0005524">
    <property type="term" value="F:ATP binding"/>
    <property type="evidence" value="ECO:0007669"/>
    <property type="project" value="InterPro"/>
</dbReference>
<dbReference type="PANTHER" id="PTHR42793">
    <property type="entry name" value="COA BINDING DOMAIN CONTAINING PROTEIN"/>
    <property type="match status" value="1"/>
</dbReference>
<dbReference type="SMART" id="SM00881">
    <property type="entry name" value="CoA_binding"/>
    <property type="match status" value="1"/>
</dbReference>
<dbReference type="SUPFAM" id="SSF52210">
    <property type="entry name" value="Succinyl-CoA synthetase domains"/>
    <property type="match status" value="2"/>
</dbReference>
<evidence type="ECO:0000313" key="3">
    <source>
        <dbReference type="EMBL" id="RNL60806.1"/>
    </source>
</evidence>
<dbReference type="RefSeq" id="WP_123229559.1">
    <property type="nucleotide sequence ID" value="NZ_RJSE01000009.1"/>
</dbReference>
<dbReference type="Gene3D" id="3.40.50.261">
    <property type="entry name" value="Succinyl-CoA synthetase domains"/>
    <property type="match status" value="2"/>
</dbReference>
<dbReference type="InterPro" id="IPR032875">
    <property type="entry name" value="Succ_CoA_lig_flav_dom"/>
</dbReference>
<comment type="caution">
    <text evidence="3">The sequence shown here is derived from an EMBL/GenBank/DDBJ whole genome shotgun (WGS) entry which is preliminary data.</text>
</comment>
<accession>A0A3N0CCN1</accession>
<comment type="similarity">
    <text evidence="1">In the N-terminal section; belongs to the acetate CoA ligase alpha subunit family.</text>
</comment>
<dbReference type="Pfam" id="PF13607">
    <property type="entry name" value="Succ_CoA_lig"/>
    <property type="match status" value="1"/>
</dbReference>
<dbReference type="InterPro" id="IPR013815">
    <property type="entry name" value="ATP_grasp_subdomain_1"/>
</dbReference>
<dbReference type="InterPro" id="IPR036291">
    <property type="entry name" value="NAD(P)-bd_dom_sf"/>
</dbReference>
<dbReference type="Gene3D" id="3.30.1490.20">
    <property type="entry name" value="ATP-grasp fold, A domain"/>
    <property type="match status" value="1"/>
</dbReference>
<dbReference type="InterPro" id="IPR016102">
    <property type="entry name" value="Succinyl-CoA_synth-like"/>
</dbReference>
<dbReference type="SUPFAM" id="SSF51735">
    <property type="entry name" value="NAD(P)-binding Rossmann-fold domains"/>
    <property type="match status" value="1"/>
</dbReference>
<dbReference type="FunFam" id="3.30.1490.20:FF:000020">
    <property type="entry name" value="Protein lysine acetyltransferase"/>
    <property type="match status" value="1"/>
</dbReference>
<organism evidence="3 4">
    <name type="scientific">Nocardioides marmoriginsengisoli</name>
    <dbReference type="NCBI Taxonomy" id="661483"/>
    <lineage>
        <taxon>Bacteria</taxon>
        <taxon>Bacillati</taxon>
        <taxon>Actinomycetota</taxon>
        <taxon>Actinomycetes</taxon>
        <taxon>Propionibacteriales</taxon>
        <taxon>Nocardioidaceae</taxon>
        <taxon>Nocardioides</taxon>
    </lineage>
</organism>
<dbReference type="Gene3D" id="3.40.50.720">
    <property type="entry name" value="NAD(P)-binding Rossmann-like Domain"/>
    <property type="match status" value="1"/>
</dbReference>
<dbReference type="InterPro" id="IPR003781">
    <property type="entry name" value="CoA-bd"/>
</dbReference>
<proteinExistence type="inferred from homology"/>
<sequence>MMTTNFRNLQPLLAPRAIAVVGASPRGNRGSRVLENLDRFGFAGDVVVVHPKHEEVLGRRCVPSVADLPDGIDLVVVAVSAERALDVVQAAGERGIGAVVVIGSGFGEGEKGGDRLAALVGTLEKYDMVGCGPNCYGTLDLASGAAAYSGRIVDPLPAGNVALVLQSGALTHAVTDSAIGRGLAVSAIVTTGNEASATVSDYVAHYAEDASTEVIGVFIEGLRDADKFAAACRLARSRGKAVVVLASGRSESGRRAAMAHTGAISGGSAALDGLLATSGAIRVDDLDELRETLLLFSALAGRTPAAAGVATLSISGGACGLTADTAEAVGVDLPVFGPETTAELVAVLPDFAAVNNPLDVTGAAAEDPEILGAALRVAAADPAIGLVAFAMNVGLAGPGQEDFYRTQAEILARQAAADAKPVVLLALTGGALDQGIAAVSQEAGVPVVMGLRPALKAISSWLRWPGLVAEERPQVERADRWPSEYPVAAGRDALDALVAAGIPVARYDVAADPAAAAELVASVGERVVLKIDSPDIAHKTEVGGVRLGVRPETALTEAEWLLSDVRAAEPEARIDGILIQEMVAGERLECLIGVVADSQVGLCMSIAPGGVLAELMGPAAARPVPLTRKDAEELIDASVLGTLLAGYRGGPAFDRDALVETAVRFSALAASLPGLAAAEMNPLLVGEEGQGVAAVDCLLIRDEEPAGA</sequence>
<evidence type="ECO:0000259" key="2">
    <source>
        <dbReference type="SMART" id="SM00881"/>
    </source>
</evidence>
<dbReference type="PANTHER" id="PTHR42793:SF1">
    <property type="entry name" value="PEPTIDYL-LYSINE N-ACETYLTRANSFERASE PATZ"/>
    <property type="match status" value="1"/>
</dbReference>
<reference evidence="3 4" key="1">
    <citation type="submission" date="2018-11" db="EMBL/GenBank/DDBJ databases">
        <authorList>
            <person name="Li F."/>
        </authorList>
    </citation>
    <scope>NUCLEOTIDE SEQUENCE [LARGE SCALE GENOMIC DNA]</scope>
    <source>
        <strain evidence="3 4">Gsoil 097</strain>
    </source>
</reference>
<name>A0A3N0CCN1_9ACTN</name>
<dbReference type="OrthoDB" id="190266at2"/>
<feature type="domain" description="CoA-binding" evidence="2">
    <location>
        <begin position="12"/>
        <end position="106"/>
    </location>
</feature>
<dbReference type="Gene3D" id="3.30.470.20">
    <property type="entry name" value="ATP-grasp fold, B domain"/>
    <property type="match status" value="1"/>
</dbReference>
<dbReference type="Pfam" id="PF13380">
    <property type="entry name" value="CoA_binding_2"/>
    <property type="match status" value="1"/>
</dbReference>
<evidence type="ECO:0000256" key="1">
    <source>
        <dbReference type="ARBA" id="ARBA00060888"/>
    </source>
</evidence>
<evidence type="ECO:0000313" key="4">
    <source>
        <dbReference type="Proteomes" id="UP000267128"/>
    </source>
</evidence>
<dbReference type="Pfam" id="PF13549">
    <property type="entry name" value="ATP-grasp_5"/>
    <property type="match status" value="1"/>
</dbReference>
<dbReference type="Proteomes" id="UP000267128">
    <property type="component" value="Unassembled WGS sequence"/>
</dbReference>